<evidence type="ECO:0000313" key="2">
    <source>
        <dbReference type="Proteomes" id="UP000239187"/>
    </source>
</evidence>
<organism evidence="1 2">
    <name type="scientific">Arthrobacter agilis</name>
    <dbReference type="NCBI Taxonomy" id="37921"/>
    <lineage>
        <taxon>Bacteria</taxon>
        <taxon>Bacillati</taxon>
        <taxon>Actinomycetota</taxon>
        <taxon>Actinomycetes</taxon>
        <taxon>Micrococcales</taxon>
        <taxon>Micrococcaceae</taxon>
        <taxon>Arthrobacter</taxon>
    </lineage>
</organism>
<reference evidence="1 2" key="1">
    <citation type="submission" date="2017-11" db="EMBL/GenBank/DDBJ databases">
        <title>Draft genome of Arthrobacter agilis strain UMCV2, a plant growth-promoting rhizobacterium and biocontrol capacity of phytopathogenic fungi.</title>
        <authorList>
            <person name="Martinez-Camara R."/>
            <person name="Santoyo G."/>
            <person name="Moreno-Hagelsieb G."/>
            <person name="Valencia-Cantero E."/>
        </authorList>
    </citation>
    <scope>NUCLEOTIDE SEQUENCE [LARGE SCALE GENOMIC DNA]</scope>
    <source>
        <strain evidence="1 2">UMCV2</strain>
    </source>
</reference>
<dbReference type="Pfam" id="PF07799">
    <property type="entry name" value="DUF1643"/>
    <property type="match status" value="1"/>
</dbReference>
<gene>
    <name evidence="1" type="ORF">CVO76_06550</name>
</gene>
<protein>
    <recommendedName>
        <fullName evidence="3">DUF1643 domain-containing protein</fullName>
    </recommendedName>
</protein>
<dbReference type="InterPro" id="IPR012441">
    <property type="entry name" value="DUF1643"/>
</dbReference>
<dbReference type="RefSeq" id="WP_208741335.1">
    <property type="nucleotide sequence ID" value="NZ_CP024915.1"/>
</dbReference>
<proteinExistence type="predicted"/>
<dbReference type="EMBL" id="CP024915">
    <property type="protein sequence ID" value="AUZ87330.1"/>
    <property type="molecule type" value="Genomic_DNA"/>
</dbReference>
<sequence length="129" mass="14183">MTGIGTPTRQDFPTIRRCIGYARALGLDGLRVINLFALRSTDPQGLRIHADPIGPRNDEILTHCMQTLPVDFMVAAWGADDFAIDRAKAVHAMAASHGITLQCRGRTKNGHPGHPLYLRRDAALSEWTP</sequence>
<evidence type="ECO:0008006" key="3">
    <source>
        <dbReference type="Google" id="ProtNLM"/>
    </source>
</evidence>
<name>A0A2L0UDK6_9MICC</name>
<accession>A0A2L0UDK6</accession>
<dbReference type="Proteomes" id="UP000239187">
    <property type="component" value="Chromosome"/>
</dbReference>
<evidence type="ECO:0000313" key="1">
    <source>
        <dbReference type="EMBL" id="AUZ87330.1"/>
    </source>
</evidence>
<dbReference type="AlphaFoldDB" id="A0A2L0UDK6"/>